<dbReference type="AlphaFoldDB" id="A0A0R3TKK3"/>
<dbReference type="Proteomes" id="UP000278807">
    <property type="component" value="Unassembled WGS sequence"/>
</dbReference>
<dbReference type="STRING" id="102285.A0A0R3TKK3"/>
<dbReference type="PANTHER" id="PTHR23509">
    <property type="entry name" value="PA-PL1 PHOSPHOLIPASE FAMILY"/>
    <property type="match status" value="1"/>
</dbReference>
<evidence type="ECO:0000259" key="2">
    <source>
        <dbReference type="Pfam" id="PF23463"/>
    </source>
</evidence>
<dbReference type="GO" id="GO:0004620">
    <property type="term" value="F:phospholipase activity"/>
    <property type="evidence" value="ECO:0007669"/>
    <property type="project" value="TreeGrafter"/>
</dbReference>
<feature type="region of interest" description="Disordered" evidence="1">
    <location>
        <begin position="144"/>
        <end position="165"/>
    </location>
</feature>
<dbReference type="WBParaSite" id="HNAJ_0000771101-mRNA-1">
    <property type="protein sequence ID" value="HNAJ_0000771101-mRNA-1"/>
    <property type="gene ID" value="HNAJ_0000771101"/>
</dbReference>
<evidence type="ECO:0000256" key="1">
    <source>
        <dbReference type="SAM" id="MobiDB-lite"/>
    </source>
</evidence>
<evidence type="ECO:0000313" key="3">
    <source>
        <dbReference type="EMBL" id="VDO03567.1"/>
    </source>
</evidence>
<dbReference type="GO" id="GO:0005737">
    <property type="term" value="C:cytoplasm"/>
    <property type="evidence" value="ECO:0007669"/>
    <property type="project" value="TreeGrafter"/>
</dbReference>
<dbReference type="InterPro" id="IPR057826">
    <property type="entry name" value="WWE_C20G8.02"/>
</dbReference>
<feature type="compositionally biased region" description="Low complexity" evidence="1">
    <location>
        <begin position="144"/>
        <end position="154"/>
    </location>
</feature>
<evidence type="ECO:0000313" key="5">
    <source>
        <dbReference type="WBParaSite" id="HNAJ_0000771101-mRNA-1"/>
    </source>
</evidence>
<dbReference type="PANTHER" id="PTHR23509:SF48">
    <property type="entry name" value="INTRACELLULAR PHOSPHOLIPASE A1"/>
    <property type="match status" value="1"/>
</dbReference>
<dbReference type="EMBL" id="UZAE01012111">
    <property type="protein sequence ID" value="VDO03567.1"/>
    <property type="molecule type" value="Genomic_DNA"/>
</dbReference>
<dbReference type="InterPro" id="IPR058055">
    <property type="entry name" value="PA-PLA1"/>
</dbReference>
<gene>
    <name evidence="3" type="ORF">HNAJ_LOCUS7707</name>
</gene>
<accession>A0A0R3TKK3</accession>
<feature type="domain" description="C20G8.02-like WWE" evidence="2">
    <location>
        <begin position="32"/>
        <end position="98"/>
    </location>
</feature>
<dbReference type="Pfam" id="PF23463">
    <property type="entry name" value="WWE_2"/>
    <property type="match status" value="1"/>
</dbReference>
<dbReference type="OrthoDB" id="6286779at2759"/>
<keyword evidence="4" id="KW-1185">Reference proteome</keyword>
<proteinExistence type="predicted"/>
<sequence>MPAHEIIESNNTFFEAEEQFQLSPSKVRWFYKDEIAKKWVAFNGYDSIKIELTYLRLLKCKNGFSSETDDNFKPLVVRDGLYEVDVVTKQCYPIYWESHTGPTSILRGIWFKDPGLHHSVPIEDESMVEQLETTYAMLQCRLSTTESGRSGSSSPKLGTDEESGTETTSAIVSIFSSPAKSSFGTRLGRGYFEEADPNTPPPVYSHLCFVVHGIGQKFQKGSIITLCDRFIV</sequence>
<name>A0A0R3TKK3_RODNA</name>
<protein>
    <submittedName>
        <fullName evidence="5">DDHD domain-containing protein</fullName>
    </submittedName>
</protein>
<reference evidence="3 4" key="2">
    <citation type="submission" date="2018-11" db="EMBL/GenBank/DDBJ databases">
        <authorList>
            <consortium name="Pathogen Informatics"/>
        </authorList>
    </citation>
    <scope>NUCLEOTIDE SEQUENCE [LARGE SCALE GENOMIC DNA]</scope>
</reference>
<evidence type="ECO:0000313" key="4">
    <source>
        <dbReference type="Proteomes" id="UP000278807"/>
    </source>
</evidence>
<reference evidence="5" key="1">
    <citation type="submission" date="2017-02" db="UniProtKB">
        <authorList>
            <consortium name="WormBaseParasite"/>
        </authorList>
    </citation>
    <scope>IDENTIFICATION</scope>
</reference>
<organism evidence="5">
    <name type="scientific">Rodentolepis nana</name>
    <name type="common">Dwarf tapeworm</name>
    <name type="synonym">Hymenolepis nana</name>
    <dbReference type="NCBI Taxonomy" id="102285"/>
    <lineage>
        <taxon>Eukaryota</taxon>
        <taxon>Metazoa</taxon>
        <taxon>Spiralia</taxon>
        <taxon>Lophotrochozoa</taxon>
        <taxon>Platyhelminthes</taxon>
        <taxon>Cestoda</taxon>
        <taxon>Eucestoda</taxon>
        <taxon>Cyclophyllidea</taxon>
        <taxon>Hymenolepididae</taxon>
        <taxon>Rodentolepis</taxon>
    </lineage>
</organism>